<dbReference type="Proteomes" id="UP000228775">
    <property type="component" value="Unassembled WGS sequence"/>
</dbReference>
<organism evidence="2 3">
    <name type="scientific">Candidatus Portnoybacteria bacterium CG06_land_8_20_14_3_00_39_12</name>
    <dbReference type="NCBI Taxonomy" id="1974809"/>
    <lineage>
        <taxon>Bacteria</taxon>
        <taxon>Candidatus Portnoyibacteriota</taxon>
    </lineage>
</organism>
<feature type="domain" description="N-acetyltransferase" evidence="1">
    <location>
        <begin position="11"/>
        <end position="163"/>
    </location>
</feature>
<gene>
    <name evidence="2" type="ORF">COS76_01010</name>
</gene>
<dbReference type="AlphaFoldDB" id="A0A2M7AXV7"/>
<reference evidence="3" key="1">
    <citation type="submission" date="2017-09" db="EMBL/GenBank/DDBJ databases">
        <title>Depth-based differentiation of microbial function through sediment-hosted aquifers and enrichment of novel symbionts in the deep terrestrial subsurface.</title>
        <authorList>
            <person name="Probst A.J."/>
            <person name="Ladd B."/>
            <person name="Jarett J.K."/>
            <person name="Geller-Mcgrath D.E."/>
            <person name="Sieber C.M.K."/>
            <person name="Emerson J.B."/>
            <person name="Anantharaman K."/>
            <person name="Thomas B.C."/>
            <person name="Malmstrom R."/>
            <person name="Stieglmeier M."/>
            <person name="Klingl A."/>
            <person name="Woyke T."/>
            <person name="Ryan C.M."/>
            <person name="Banfield J.F."/>
        </authorList>
    </citation>
    <scope>NUCLEOTIDE SEQUENCE [LARGE SCALE GENOMIC DNA]</scope>
</reference>
<dbReference type="Gene3D" id="3.40.630.30">
    <property type="match status" value="1"/>
</dbReference>
<evidence type="ECO:0000313" key="3">
    <source>
        <dbReference type="Proteomes" id="UP000228775"/>
    </source>
</evidence>
<accession>A0A2M7AXV7</accession>
<dbReference type="Pfam" id="PF00583">
    <property type="entry name" value="Acetyltransf_1"/>
    <property type="match status" value="1"/>
</dbReference>
<dbReference type="InterPro" id="IPR016181">
    <property type="entry name" value="Acyl_CoA_acyltransferase"/>
</dbReference>
<dbReference type="GO" id="GO:0016747">
    <property type="term" value="F:acyltransferase activity, transferring groups other than amino-acyl groups"/>
    <property type="evidence" value="ECO:0007669"/>
    <property type="project" value="InterPro"/>
</dbReference>
<name>A0A2M7AXV7_9BACT</name>
<evidence type="ECO:0000259" key="1">
    <source>
        <dbReference type="PROSITE" id="PS51186"/>
    </source>
</evidence>
<evidence type="ECO:0000313" key="2">
    <source>
        <dbReference type="EMBL" id="PIU75389.1"/>
    </source>
</evidence>
<dbReference type="InterPro" id="IPR000182">
    <property type="entry name" value="GNAT_dom"/>
</dbReference>
<comment type="caution">
    <text evidence="2">The sequence shown here is derived from an EMBL/GenBank/DDBJ whole genome shotgun (WGS) entry which is preliminary data.</text>
</comment>
<proteinExistence type="predicted"/>
<sequence>MERKRKNEKQNFLRRVNLNDKEELQKIAEEYLVPLYGDQEKALRGWLTGDDYKTSWVAVDEKGKIMGLLVISDKPSREYVKISTLLVLRQFQDRRTGRLLLKRAIEYLRYSKKNKMIVTVSENVPDSLVFFLRNKFDIIAKKVGRYKPGIVGFILQCQKQKED</sequence>
<dbReference type="EMBL" id="PEVY01000022">
    <property type="protein sequence ID" value="PIU75389.1"/>
    <property type="molecule type" value="Genomic_DNA"/>
</dbReference>
<dbReference type="PROSITE" id="PS51186">
    <property type="entry name" value="GNAT"/>
    <property type="match status" value="1"/>
</dbReference>
<dbReference type="SUPFAM" id="SSF55729">
    <property type="entry name" value="Acyl-CoA N-acyltransferases (Nat)"/>
    <property type="match status" value="1"/>
</dbReference>
<protein>
    <recommendedName>
        <fullName evidence="1">N-acetyltransferase domain-containing protein</fullName>
    </recommendedName>
</protein>